<keyword evidence="2" id="KW-1185">Reference proteome</keyword>
<evidence type="ECO:0000313" key="1">
    <source>
        <dbReference type="EMBL" id="KAJ1367630.1"/>
    </source>
</evidence>
<evidence type="ECO:0000313" key="2">
    <source>
        <dbReference type="Proteomes" id="UP001196413"/>
    </source>
</evidence>
<comment type="caution">
    <text evidence="1">The sequence shown here is derived from an EMBL/GenBank/DDBJ whole genome shotgun (WGS) entry which is preliminary data.</text>
</comment>
<dbReference type="Proteomes" id="UP001196413">
    <property type="component" value="Unassembled WGS sequence"/>
</dbReference>
<dbReference type="AlphaFoldDB" id="A0AAD5R107"/>
<organism evidence="1 2">
    <name type="scientific">Parelaphostrongylus tenuis</name>
    <name type="common">Meningeal worm</name>
    <dbReference type="NCBI Taxonomy" id="148309"/>
    <lineage>
        <taxon>Eukaryota</taxon>
        <taxon>Metazoa</taxon>
        <taxon>Ecdysozoa</taxon>
        <taxon>Nematoda</taxon>
        <taxon>Chromadorea</taxon>
        <taxon>Rhabditida</taxon>
        <taxon>Rhabditina</taxon>
        <taxon>Rhabditomorpha</taxon>
        <taxon>Strongyloidea</taxon>
        <taxon>Metastrongylidae</taxon>
        <taxon>Parelaphostrongylus</taxon>
    </lineage>
</organism>
<name>A0AAD5R107_PARTN</name>
<accession>A0AAD5R107</accession>
<gene>
    <name evidence="1" type="ORF">KIN20_028579</name>
</gene>
<reference evidence="1" key="1">
    <citation type="submission" date="2021-06" db="EMBL/GenBank/DDBJ databases">
        <title>Parelaphostrongylus tenuis whole genome reference sequence.</title>
        <authorList>
            <person name="Garwood T.J."/>
            <person name="Larsen P.A."/>
            <person name="Fountain-Jones N.M."/>
            <person name="Garbe J.R."/>
            <person name="Macchietto M.G."/>
            <person name="Kania S.A."/>
            <person name="Gerhold R.W."/>
            <person name="Richards J.E."/>
            <person name="Wolf T.M."/>
        </authorList>
    </citation>
    <scope>NUCLEOTIDE SEQUENCE</scope>
    <source>
        <strain evidence="1">MNPRO001-30</strain>
        <tissue evidence="1">Meninges</tissue>
    </source>
</reference>
<dbReference type="EMBL" id="JAHQIW010005963">
    <property type="protein sequence ID" value="KAJ1367630.1"/>
    <property type="molecule type" value="Genomic_DNA"/>
</dbReference>
<sequence length="70" mass="8323">MDEALVRLQCGIRRFAYYSILEDVRYSLRMERVQDLEYNLIKPNKHEFIQILQCVRSPVMSGEPNGCLWS</sequence>
<protein>
    <submittedName>
        <fullName evidence="1">Uncharacterized protein</fullName>
    </submittedName>
</protein>
<proteinExistence type="predicted"/>